<accession>A0ACB0JET5</accession>
<name>A0ACB0JET5_TRIPR</name>
<gene>
    <name evidence="1" type="ORF">MILVUS5_LOCUS11558</name>
</gene>
<reference evidence="1" key="1">
    <citation type="submission" date="2023-10" db="EMBL/GenBank/DDBJ databases">
        <authorList>
            <person name="Rodriguez Cubillos JULIANA M."/>
            <person name="De Vega J."/>
        </authorList>
    </citation>
    <scope>NUCLEOTIDE SEQUENCE</scope>
</reference>
<dbReference type="EMBL" id="CASHSV030000024">
    <property type="protein sequence ID" value="CAJ2642017.1"/>
    <property type="molecule type" value="Genomic_DNA"/>
</dbReference>
<keyword evidence="2" id="KW-1185">Reference proteome</keyword>
<proteinExistence type="predicted"/>
<evidence type="ECO:0000313" key="1">
    <source>
        <dbReference type="EMBL" id="CAJ2642017.1"/>
    </source>
</evidence>
<comment type="caution">
    <text evidence="1">The sequence shown here is derived from an EMBL/GenBank/DDBJ whole genome shotgun (WGS) entry which is preliminary data.</text>
</comment>
<evidence type="ECO:0000313" key="2">
    <source>
        <dbReference type="Proteomes" id="UP001177021"/>
    </source>
</evidence>
<dbReference type="Proteomes" id="UP001177021">
    <property type="component" value="Unassembled WGS sequence"/>
</dbReference>
<sequence length="646" mass="74100">MGYNQYDKPNPGCVHLMVHFDGEASKPILNVDPDRYSYFDLVDYVNELATDVGCKDSSLSVSLCFFHPGSQGKIPIKTDSDVLDIFKLNNMRSCIHVYAALLNHHHEETEVPRQIVDTIISDSDIEWDGDELEQNESEETNSSSSDINEEWKNEINIDELSDYEEKHDVIVTDQNSDEDKVPIYVDRGMKGRIFEPLCDGKVELEAGLLFVDVNEFRTSLRDFVIQEGFEIKRIKNEKARVTAICVADGCSWRIHASPTPDGKTYKIKTYNPTHSCIRTSKNSNATSTWIAKKLESKIKADPDISYAIMKQELLDSYGIEPNKHVTIMSDMQKGLRNAVVETFPYAKHRYCCNHLLNNFKLNFKTLLLSTQFWAVAMAYNEFLFDKAMDKLTKVSNEAVNWLLDPERPKSMCARHTIDSECKSDRVTNNVSESFNSWLSDDRKKTILSMIESITCRLMAGFQTRFEKACDFENIITPKIRKELDTKMQDGRMCKLTYAGDDEFQVKDGYTTFVVNLRFRTCGCDYWRVSGLPCKHACACIAYKRENVELFADNVYTTKVYCLCYNEIIHPMPELDTKNRGSYGNIDPPVSRRLPGRPRINRKRSVIEGPGDPQDARRSNTVRCGNCKNLGTTYWAVREIKLKNRKN</sequence>
<protein>
    <submittedName>
        <fullName evidence="1">Uncharacterized protein</fullName>
    </submittedName>
</protein>
<organism evidence="1 2">
    <name type="scientific">Trifolium pratense</name>
    <name type="common">Red clover</name>
    <dbReference type="NCBI Taxonomy" id="57577"/>
    <lineage>
        <taxon>Eukaryota</taxon>
        <taxon>Viridiplantae</taxon>
        <taxon>Streptophyta</taxon>
        <taxon>Embryophyta</taxon>
        <taxon>Tracheophyta</taxon>
        <taxon>Spermatophyta</taxon>
        <taxon>Magnoliopsida</taxon>
        <taxon>eudicotyledons</taxon>
        <taxon>Gunneridae</taxon>
        <taxon>Pentapetalae</taxon>
        <taxon>rosids</taxon>
        <taxon>fabids</taxon>
        <taxon>Fabales</taxon>
        <taxon>Fabaceae</taxon>
        <taxon>Papilionoideae</taxon>
        <taxon>50 kb inversion clade</taxon>
        <taxon>NPAAA clade</taxon>
        <taxon>Hologalegina</taxon>
        <taxon>IRL clade</taxon>
        <taxon>Trifolieae</taxon>
        <taxon>Trifolium</taxon>
    </lineage>
</organism>